<dbReference type="InterPro" id="IPR037171">
    <property type="entry name" value="NagB/RpiA_transferase-like"/>
</dbReference>
<dbReference type="SUPFAM" id="SSF100950">
    <property type="entry name" value="NagB/RpiA/CoA transferase-like"/>
    <property type="match status" value="2"/>
</dbReference>
<dbReference type="PANTHER" id="PTHR21432">
    <property type="entry name" value="ACETYL-COA HYDROLASE-RELATED"/>
    <property type="match status" value="1"/>
</dbReference>
<comment type="caution">
    <text evidence="5">The sequence shown here is derived from an EMBL/GenBank/DDBJ whole genome shotgun (WGS) entry which is preliminary data.</text>
</comment>
<feature type="domain" description="Acetyl-CoA hydrolase/transferase N-terminal" evidence="3">
    <location>
        <begin position="69"/>
        <end position="156"/>
    </location>
</feature>
<dbReference type="RefSeq" id="WP_160903563.1">
    <property type="nucleotide sequence ID" value="NZ_CP102850.1"/>
</dbReference>
<evidence type="ECO:0000313" key="6">
    <source>
        <dbReference type="Proteomes" id="UP000475545"/>
    </source>
</evidence>
<dbReference type="GO" id="GO:0016787">
    <property type="term" value="F:hydrolase activity"/>
    <property type="evidence" value="ECO:0007669"/>
    <property type="project" value="UniProtKB-KW"/>
</dbReference>
<dbReference type="InterPro" id="IPR038460">
    <property type="entry name" value="AcetylCoA_hyd_C_sf"/>
</dbReference>
<dbReference type="InterPro" id="IPR003702">
    <property type="entry name" value="ActCoA_hydro_N"/>
</dbReference>
<name>A0A6L7GVA6_9ACTN</name>
<sequence length="408" mass="43861">MIDFAQHLRDNDLIVVPQGTAEPLSLTRQLVADEHQLPAVRLFVGTLFSDTFDASSRLSFLSFGALGTARRLVARGACEVIPCHLSQIPALFETRLAPDVVLLHLSAESRDGRHSVGIVDDYLQAAIAGARTVIAQVNTAMPYTPGSTTVALDEVDAYEYVDMPLLEVAPAATTEQAHRIGQFAAELIDDGSQLQVGIGTVPDMILHELHGHRDLGIHSGLMTDELMKLHLSGAVTNQGKSVFPGHSVIGSVFGTRDLYKQVSQNDEIMFRPVTITHAHDVLAKLDKFVSINSAIEIDLTGQVNSEMAGMKYMGAIGGQVDFIRGAAASRRGRSIIALASTDRSGEISRITPSIPSGITTTARSDIDTVITEFGVAELRGRTTTERARALIDIAHPRFRSGLSAHVQG</sequence>
<dbReference type="PANTHER" id="PTHR21432:SF20">
    <property type="entry name" value="ACETYL-COA HYDROLASE"/>
    <property type="match status" value="1"/>
</dbReference>
<accession>A0A6L7GVA6</accession>
<dbReference type="Gene3D" id="3.40.1080.20">
    <property type="entry name" value="Acetyl-CoA hydrolase/transferase C-terminal domain"/>
    <property type="match status" value="1"/>
</dbReference>
<dbReference type="Gene3D" id="3.40.1080.10">
    <property type="entry name" value="Glutaconate Coenzyme A-transferase"/>
    <property type="match status" value="1"/>
</dbReference>
<dbReference type="Proteomes" id="UP000475545">
    <property type="component" value="Unassembled WGS sequence"/>
</dbReference>
<reference evidence="5 6" key="1">
    <citation type="submission" date="2019-11" db="EMBL/GenBank/DDBJ databases">
        <title>Gordonia sp. nov., a novel actinobacterium isolated from mangrove soil in Hainan.</title>
        <authorList>
            <person name="Huang X."/>
            <person name="Xie Y."/>
            <person name="Chu X."/>
            <person name="Xiao K."/>
        </authorList>
    </citation>
    <scope>NUCLEOTIDE SEQUENCE [LARGE SCALE GENOMIC DNA]</scope>
    <source>
        <strain evidence="5 6">HNM0687</strain>
    </source>
</reference>
<evidence type="ECO:0000259" key="4">
    <source>
        <dbReference type="Pfam" id="PF13336"/>
    </source>
</evidence>
<keyword evidence="5" id="KW-0378">Hydrolase</keyword>
<dbReference type="InterPro" id="IPR026888">
    <property type="entry name" value="AcetylCoA_hyd_C"/>
</dbReference>
<gene>
    <name evidence="5" type="ORF">GIY30_18830</name>
</gene>
<dbReference type="Pfam" id="PF02550">
    <property type="entry name" value="AcetylCoA_hydro"/>
    <property type="match status" value="1"/>
</dbReference>
<evidence type="ECO:0000259" key="3">
    <source>
        <dbReference type="Pfam" id="PF02550"/>
    </source>
</evidence>
<dbReference type="EMBL" id="WMBR01000005">
    <property type="protein sequence ID" value="MXP23397.1"/>
    <property type="molecule type" value="Genomic_DNA"/>
</dbReference>
<dbReference type="AlphaFoldDB" id="A0A6L7GVA6"/>
<evidence type="ECO:0000256" key="2">
    <source>
        <dbReference type="ARBA" id="ARBA00022679"/>
    </source>
</evidence>
<comment type="similarity">
    <text evidence="1">Belongs to the acetyl-CoA hydrolase/transferase family.</text>
</comment>
<organism evidence="5 6">
    <name type="scientific">Gordonia mangrovi</name>
    <dbReference type="NCBI Taxonomy" id="2665643"/>
    <lineage>
        <taxon>Bacteria</taxon>
        <taxon>Bacillati</taxon>
        <taxon>Actinomycetota</taxon>
        <taxon>Actinomycetes</taxon>
        <taxon>Mycobacteriales</taxon>
        <taxon>Gordoniaceae</taxon>
        <taxon>Gordonia</taxon>
    </lineage>
</organism>
<evidence type="ECO:0000256" key="1">
    <source>
        <dbReference type="ARBA" id="ARBA00009632"/>
    </source>
</evidence>
<dbReference type="InterPro" id="IPR046433">
    <property type="entry name" value="ActCoA_hydro"/>
</dbReference>
<evidence type="ECO:0000313" key="5">
    <source>
        <dbReference type="EMBL" id="MXP23397.1"/>
    </source>
</evidence>
<dbReference type="GO" id="GO:0008775">
    <property type="term" value="F:acetate CoA-transferase activity"/>
    <property type="evidence" value="ECO:0007669"/>
    <property type="project" value="InterPro"/>
</dbReference>
<proteinExistence type="inferred from homology"/>
<dbReference type="Pfam" id="PF13336">
    <property type="entry name" value="AcetylCoA_hyd_C"/>
    <property type="match status" value="1"/>
</dbReference>
<dbReference type="GO" id="GO:0006083">
    <property type="term" value="P:acetate metabolic process"/>
    <property type="evidence" value="ECO:0007669"/>
    <property type="project" value="InterPro"/>
</dbReference>
<feature type="domain" description="Acetyl-CoA hydrolase/transferase C-terminal" evidence="4">
    <location>
        <begin position="254"/>
        <end position="404"/>
    </location>
</feature>
<keyword evidence="6" id="KW-1185">Reference proteome</keyword>
<dbReference type="Gene3D" id="3.30.750.70">
    <property type="entry name" value="4-hydroxybutyrate coenzyme like domains"/>
    <property type="match status" value="1"/>
</dbReference>
<keyword evidence="2" id="KW-0808">Transferase</keyword>
<protein>
    <submittedName>
        <fullName evidence="5">Acetyl-CoA hydrolase</fullName>
    </submittedName>
</protein>